<keyword evidence="2" id="KW-1185">Reference proteome</keyword>
<gene>
    <name evidence="1" type="ORF">PSON_ATCC_30995.1.T0420084</name>
</gene>
<evidence type="ECO:0000313" key="1">
    <source>
        <dbReference type="EMBL" id="CAD8081520.1"/>
    </source>
</evidence>
<sequence length="140" mass="17225">MNKEQQENISDESMYYNDDFEHISGNYYQTEQNISTQEYYSEYKSRKQKYSFSSIKIIQKISKDQQKMENIQEKTLIQSFINKYNYQLLLKMFIKFFNIIQHIFIYTKCLNQLYYLKIHNLVMLFILQIHMQSNSNQLFI</sequence>
<dbReference type="EMBL" id="CAJJDN010000042">
    <property type="protein sequence ID" value="CAD8081520.1"/>
    <property type="molecule type" value="Genomic_DNA"/>
</dbReference>
<proteinExistence type="predicted"/>
<name>A0A8S1MMT9_9CILI</name>
<comment type="caution">
    <text evidence="1">The sequence shown here is derived from an EMBL/GenBank/DDBJ whole genome shotgun (WGS) entry which is preliminary data.</text>
</comment>
<dbReference type="AlphaFoldDB" id="A0A8S1MMT9"/>
<evidence type="ECO:0000313" key="2">
    <source>
        <dbReference type="Proteomes" id="UP000692954"/>
    </source>
</evidence>
<protein>
    <submittedName>
        <fullName evidence="1">Uncharacterized protein</fullName>
    </submittedName>
</protein>
<dbReference type="Proteomes" id="UP000692954">
    <property type="component" value="Unassembled WGS sequence"/>
</dbReference>
<reference evidence="1" key="1">
    <citation type="submission" date="2021-01" db="EMBL/GenBank/DDBJ databases">
        <authorList>
            <consortium name="Genoscope - CEA"/>
            <person name="William W."/>
        </authorList>
    </citation>
    <scope>NUCLEOTIDE SEQUENCE</scope>
</reference>
<accession>A0A8S1MMT9</accession>
<organism evidence="1 2">
    <name type="scientific">Paramecium sonneborni</name>
    <dbReference type="NCBI Taxonomy" id="65129"/>
    <lineage>
        <taxon>Eukaryota</taxon>
        <taxon>Sar</taxon>
        <taxon>Alveolata</taxon>
        <taxon>Ciliophora</taxon>
        <taxon>Intramacronucleata</taxon>
        <taxon>Oligohymenophorea</taxon>
        <taxon>Peniculida</taxon>
        <taxon>Parameciidae</taxon>
        <taxon>Paramecium</taxon>
    </lineage>
</organism>